<dbReference type="CDD" id="cd00190">
    <property type="entry name" value="Tryp_SPc"/>
    <property type="match status" value="1"/>
</dbReference>
<evidence type="ECO:0000313" key="5">
    <source>
        <dbReference type="Proteomes" id="UP000515154"/>
    </source>
</evidence>
<dbReference type="SMART" id="SM00020">
    <property type="entry name" value="Tryp_SPc"/>
    <property type="match status" value="1"/>
</dbReference>
<evidence type="ECO:0000256" key="2">
    <source>
        <dbReference type="ARBA" id="ARBA00024195"/>
    </source>
</evidence>
<protein>
    <submittedName>
        <fullName evidence="6">Kallikrein 1-related peptidase b3-like isoform X1</fullName>
    </submittedName>
</protein>
<proteinExistence type="inferred from homology"/>
<keyword evidence="3" id="KW-0645">Protease</keyword>
<keyword evidence="3" id="KW-0378">Hydrolase</keyword>
<gene>
    <name evidence="6" type="primary">LOC115221001</name>
</gene>
<keyword evidence="5" id="KW-1185">Reference proteome</keyword>
<dbReference type="InterPro" id="IPR001314">
    <property type="entry name" value="Peptidase_S1A"/>
</dbReference>
<keyword evidence="1" id="KW-1015">Disulfide bond</keyword>
<dbReference type="AlphaFoldDB" id="A0A7E6FFN1"/>
<dbReference type="PROSITE" id="PS00135">
    <property type="entry name" value="TRYPSIN_SER"/>
    <property type="match status" value="1"/>
</dbReference>
<evidence type="ECO:0000313" key="6">
    <source>
        <dbReference type="RefSeq" id="XP_036366150.1"/>
    </source>
</evidence>
<evidence type="ECO:0000256" key="3">
    <source>
        <dbReference type="RuleBase" id="RU363034"/>
    </source>
</evidence>
<keyword evidence="3" id="KW-0720">Serine protease</keyword>
<dbReference type="InterPro" id="IPR018114">
    <property type="entry name" value="TRYPSIN_HIS"/>
</dbReference>
<dbReference type="Gene3D" id="2.40.10.10">
    <property type="entry name" value="Trypsin-like serine proteases"/>
    <property type="match status" value="1"/>
</dbReference>
<dbReference type="Pfam" id="PF00089">
    <property type="entry name" value="Trypsin"/>
    <property type="match status" value="1"/>
</dbReference>
<accession>A0A7E6FFN1</accession>
<dbReference type="PROSITE" id="PS50240">
    <property type="entry name" value="TRYPSIN_DOM"/>
    <property type="match status" value="1"/>
</dbReference>
<dbReference type="GO" id="GO:0004252">
    <property type="term" value="F:serine-type endopeptidase activity"/>
    <property type="evidence" value="ECO:0007669"/>
    <property type="project" value="InterPro"/>
</dbReference>
<dbReference type="Proteomes" id="UP000515154">
    <property type="component" value="Linkage group LG17"/>
</dbReference>
<dbReference type="InterPro" id="IPR043504">
    <property type="entry name" value="Peptidase_S1_PA_chymotrypsin"/>
</dbReference>
<name>A0A7E6FFN1_9MOLL</name>
<dbReference type="SUPFAM" id="SSF50494">
    <property type="entry name" value="Trypsin-like serine proteases"/>
    <property type="match status" value="1"/>
</dbReference>
<dbReference type="PRINTS" id="PR00722">
    <property type="entry name" value="CHYMOTRYPSIN"/>
</dbReference>
<feature type="domain" description="Peptidase S1" evidence="4">
    <location>
        <begin position="78"/>
        <end position="320"/>
    </location>
</feature>
<dbReference type="InterPro" id="IPR001254">
    <property type="entry name" value="Trypsin_dom"/>
</dbReference>
<dbReference type="InterPro" id="IPR009003">
    <property type="entry name" value="Peptidase_S1_PA"/>
</dbReference>
<dbReference type="KEGG" id="osn:115221001"/>
<comment type="similarity">
    <text evidence="2">Belongs to the peptidase S1 family. CLIP subfamily.</text>
</comment>
<dbReference type="RefSeq" id="XP_036366150.1">
    <property type="nucleotide sequence ID" value="XM_036510257.1"/>
</dbReference>
<reference evidence="6" key="1">
    <citation type="submission" date="2025-08" db="UniProtKB">
        <authorList>
            <consortium name="RefSeq"/>
        </authorList>
    </citation>
    <scope>IDENTIFICATION</scope>
</reference>
<dbReference type="PROSITE" id="PS00134">
    <property type="entry name" value="TRYPSIN_HIS"/>
    <property type="match status" value="1"/>
</dbReference>
<evidence type="ECO:0000256" key="1">
    <source>
        <dbReference type="ARBA" id="ARBA00023157"/>
    </source>
</evidence>
<dbReference type="InterPro" id="IPR033116">
    <property type="entry name" value="TRYPSIN_SER"/>
</dbReference>
<dbReference type="InterPro" id="IPR051487">
    <property type="entry name" value="Ser/Thr_Proteases_Immune/Dev"/>
</dbReference>
<dbReference type="FunFam" id="2.40.10.10:FF:000068">
    <property type="entry name" value="transmembrane protease serine 2"/>
    <property type="match status" value="1"/>
</dbReference>
<evidence type="ECO:0000259" key="4">
    <source>
        <dbReference type="PROSITE" id="PS50240"/>
    </source>
</evidence>
<dbReference type="PANTHER" id="PTHR24256">
    <property type="entry name" value="TRYPTASE-RELATED"/>
    <property type="match status" value="1"/>
</dbReference>
<sequence>MSLYRFFQIQIWFSTHPLAMFDFSFIVKSTMKVERVGLLPGDLVLNMKFLIVLMLYNFLTSLVQGATAKKKVETSPVIVDGKLSEEGRWPWMVSITAKHKRKAFNCGGMLITKYWVLTAAHCLYVNEKNNKLFSINNLKLVIGSVDIENYGPDTHVSEVSKYIHHPGFVMADLHKKNNDIALLKMSNPVPSKDFQPITIGPPNIPKIGDMCMAMGWGCAKYGTKQPTQNELYEVILPILSLSKCSKTFKELCSGNTSTKICAGYFERDRGICPGDSGGPLICRFKQKWVLSGITSFTLSHLPAIFTKVTSYEKWINETISNDFKENSDQLADEDRYEILPHYIKQISGN</sequence>
<organism evidence="5 6">
    <name type="scientific">Octopus sinensis</name>
    <name type="common">East Asian common octopus</name>
    <dbReference type="NCBI Taxonomy" id="2607531"/>
    <lineage>
        <taxon>Eukaryota</taxon>
        <taxon>Metazoa</taxon>
        <taxon>Spiralia</taxon>
        <taxon>Lophotrochozoa</taxon>
        <taxon>Mollusca</taxon>
        <taxon>Cephalopoda</taxon>
        <taxon>Coleoidea</taxon>
        <taxon>Octopodiformes</taxon>
        <taxon>Octopoda</taxon>
        <taxon>Incirrata</taxon>
        <taxon>Octopodidae</taxon>
        <taxon>Octopus</taxon>
    </lineage>
</organism>
<dbReference type="GO" id="GO:0006508">
    <property type="term" value="P:proteolysis"/>
    <property type="evidence" value="ECO:0007669"/>
    <property type="project" value="UniProtKB-KW"/>
</dbReference>